<dbReference type="Pfam" id="PF03767">
    <property type="entry name" value="Acid_phosphat_B"/>
    <property type="match status" value="1"/>
</dbReference>
<dbReference type="NCBIfam" id="TIGR01533">
    <property type="entry name" value="lipo_e_P4"/>
    <property type="match status" value="1"/>
</dbReference>
<organism evidence="3 4">
    <name type="scientific">Mucilaginibacter gynuensis</name>
    <dbReference type="NCBI Taxonomy" id="1302236"/>
    <lineage>
        <taxon>Bacteria</taxon>
        <taxon>Pseudomonadati</taxon>
        <taxon>Bacteroidota</taxon>
        <taxon>Sphingobacteriia</taxon>
        <taxon>Sphingobacteriales</taxon>
        <taxon>Sphingobacteriaceae</taxon>
        <taxon>Mucilaginibacter</taxon>
    </lineage>
</organism>
<keyword evidence="3" id="KW-0449">Lipoprotein</keyword>
<proteinExistence type="predicted"/>
<sequence length="275" mass="30737">MKHTRIKLFALSIGLLAACAPAKKVSTVSTANNGKVWSSLWQQRSVEYKALCFQAYNIARLRLDEALKNPPAGKPLAVVTDIDETVLDNSPYDAARAIANLDYDAKTWKEWTAKAIADTVPGAPAFFKYAASKGVTVFYITNRDEDERENTLKNLRLYNLPNADNAHLQLKQGASSKEARRNEVLKTHQIVLLCGDNLPDFDVLYDNHKENPITEQNRDEVTAKLLKDFGSRYIVLPNPSYGDWEGALYQFNYGLKPAQKDSVIKAKLKTTGLSN</sequence>
<accession>A0ABP8GUD4</accession>
<dbReference type="Gene3D" id="3.40.50.1000">
    <property type="entry name" value="HAD superfamily/HAD-like"/>
    <property type="match status" value="1"/>
</dbReference>
<dbReference type="SFLD" id="SFLDS00003">
    <property type="entry name" value="Haloacid_Dehalogenase"/>
    <property type="match status" value="1"/>
</dbReference>
<dbReference type="PANTHER" id="PTHR31284:SF10">
    <property type="entry name" value="ACID PHOSPHATASE-LIKE PROTEIN"/>
    <property type="match status" value="1"/>
</dbReference>
<evidence type="ECO:0000256" key="1">
    <source>
        <dbReference type="ARBA" id="ARBA00022729"/>
    </source>
</evidence>
<dbReference type="InterPro" id="IPR005519">
    <property type="entry name" value="Acid_phosphat_B-like"/>
</dbReference>
<dbReference type="EMBL" id="BAABFT010000009">
    <property type="protein sequence ID" value="GAA4330110.1"/>
    <property type="molecule type" value="Genomic_DNA"/>
</dbReference>
<protein>
    <submittedName>
        <fullName evidence="3">5'-nucleotidase, lipoprotein e(P4) family</fullName>
    </submittedName>
</protein>
<reference evidence="4" key="1">
    <citation type="journal article" date="2019" name="Int. J. Syst. Evol. Microbiol.">
        <title>The Global Catalogue of Microorganisms (GCM) 10K type strain sequencing project: providing services to taxonomists for standard genome sequencing and annotation.</title>
        <authorList>
            <consortium name="The Broad Institute Genomics Platform"/>
            <consortium name="The Broad Institute Genome Sequencing Center for Infectious Disease"/>
            <person name="Wu L."/>
            <person name="Ma J."/>
        </authorList>
    </citation>
    <scope>NUCLEOTIDE SEQUENCE [LARGE SCALE GENOMIC DNA]</scope>
    <source>
        <strain evidence="4">JCM 17705</strain>
    </source>
</reference>
<keyword evidence="4" id="KW-1185">Reference proteome</keyword>
<dbReference type="InterPro" id="IPR036412">
    <property type="entry name" value="HAD-like_sf"/>
</dbReference>
<evidence type="ECO:0000313" key="3">
    <source>
        <dbReference type="EMBL" id="GAA4330110.1"/>
    </source>
</evidence>
<dbReference type="SUPFAM" id="SSF56784">
    <property type="entry name" value="HAD-like"/>
    <property type="match status" value="1"/>
</dbReference>
<feature type="signal peptide" evidence="2">
    <location>
        <begin position="1"/>
        <end position="22"/>
    </location>
</feature>
<comment type="caution">
    <text evidence="3">The sequence shown here is derived from an EMBL/GenBank/DDBJ whole genome shotgun (WGS) entry which is preliminary data.</text>
</comment>
<name>A0ABP8GUD4_9SPHI</name>
<gene>
    <name evidence="3" type="ORF">GCM10023149_35180</name>
</gene>
<keyword evidence="1 2" id="KW-0732">Signal</keyword>
<dbReference type="PIRSF" id="PIRSF019271">
    <property type="entry name" value="Acid_Ptase_C"/>
    <property type="match status" value="1"/>
</dbReference>
<evidence type="ECO:0000313" key="4">
    <source>
        <dbReference type="Proteomes" id="UP001500582"/>
    </source>
</evidence>
<dbReference type="CDD" id="cd07534">
    <property type="entry name" value="HAD_CAP"/>
    <property type="match status" value="1"/>
</dbReference>
<dbReference type="RefSeq" id="WP_345212451.1">
    <property type="nucleotide sequence ID" value="NZ_BAABFT010000009.1"/>
</dbReference>
<dbReference type="PROSITE" id="PS51257">
    <property type="entry name" value="PROKAR_LIPOPROTEIN"/>
    <property type="match status" value="1"/>
</dbReference>
<evidence type="ECO:0000256" key="2">
    <source>
        <dbReference type="SAM" id="SignalP"/>
    </source>
</evidence>
<feature type="chain" id="PRO_5045199740" evidence="2">
    <location>
        <begin position="23"/>
        <end position="275"/>
    </location>
</feature>
<dbReference type="InterPro" id="IPR023214">
    <property type="entry name" value="HAD_sf"/>
</dbReference>
<dbReference type="InterPro" id="IPR006423">
    <property type="entry name" value="Lipo_e_P4"/>
</dbReference>
<dbReference type="PANTHER" id="PTHR31284">
    <property type="entry name" value="ACID PHOSPHATASE-LIKE PROTEIN"/>
    <property type="match status" value="1"/>
</dbReference>
<dbReference type="SFLD" id="SFLDG01125">
    <property type="entry name" value="C1.1:_Acid_Phosphatase_Like"/>
    <property type="match status" value="1"/>
</dbReference>
<dbReference type="Proteomes" id="UP001500582">
    <property type="component" value="Unassembled WGS sequence"/>
</dbReference>